<accession>A0A4P9ZXD3</accession>
<feature type="chain" id="PRO_5020984097" evidence="2">
    <location>
        <begin position="28"/>
        <end position="420"/>
    </location>
</feature>
<dbReference type="AlphaFoldDB" id="A0A4P9ZXD3"/>
<feature type="region of interest" description="Disordered" evidence="1">
    <location>
        <begin position="80"/>
        <end position="104"/>
    </location>
</feature>
<sequence length="420" mass="45183">MRPISIPSALMTLAAIIFLVAVPTAEAARPKPGGGKGSSGIAGKASAALKRAGSSIKRAANSEVGTAMAGAATAALAVAMESNPESPNTHPSASTSAETSEPFDSPLGQVAQLMQTNLSGVQSTLGSLMQTLSLSMQRTLDMTQAMNDLMESYLQQNVRISAQVSAALPHQTAADREDMLDRRPRVDVTVRNTSKVPIPEAYIQLRLVLAETAPGLDGTPTTGSLVPDANLPDPTLTKPAESTESGPVDDMPKYTRHESFTLQLPHFRPYGAHLSLHFTSPGTKRPLRSDFDFGIYTLFQCQATIFRDEQADTINNDEVDSVPDGLGPFEVKMVEFTCHANTLRNVFNIPAVNGISPLATYRLRHTLLHMNLRVVELVDPSHIVVEGSVVAAEGETLEKTMQRATTIQNELVRLNRLYET</sequence>
<dbReference type="Proteomes" id="UP000268162">
    <property type="component" value="Unassembled WGS sequence"/>
</dbReference>
<protein>
    <submittedName>
        <fullName evidence="3">Uncharacterized protein</fullName>
    </submittedName>
</protein>
<feature type="signal peptide" evidence="2">
    <location>
        <begin position="1"/>
        <end position="27"/>
    </location>
</feature>
<evidence type="ECO:0000256" key="1">
    <source>
        <dbReference type="SAM" id="MobiDB-lite"/>
    </source>
</evidence>
<feature type="region of interest" description="Disordered" evidence="1">
    <location>
        <begin position="218"/>
        <end position="252"/>
    </location>
</feature>
<keyword evidence="2" id="KW-0732">Signal</keyword>
<organism evidence="3 4">
    <name type="scientific">Dimargaris cristalligena</name>
    <dbReference type="NCBI Taxonomy" id="215637"/>
    <lineage>
        <taxon>Eukaryota</taxon>
        <taxon>Fungi</taxon>
        <taxon>Fungi incertae sedis</taxon>
        <taxon>Zoopagomycota</taxon>
        <taxon>Kickxellomycotina</taxon>
        <taxon>Dimargaritomycetes</taxon>
        <taxon>Dimargaritales</taxon>
        <taxon>Dimargaritaceae</taxon>
        <taxon>Dimargaris</taxon>
    </lineage>
</organism>
<dbReference type="EMBL" id="ML002479">
    <property type="protein sequence ID" value="RKP37552.1"/>
    <property type="molecule type" value="Genomic_DNA"/>
</dbReference>
<evidence type="ECO:0000256" key="2">
    <source>
        <dbReference type="SAM" id="SignalP"/>
    </source>
</evidence>
<evidence type="ECO:0000313" key="3">
    <source>
        <dbReference type="EMBL" id="RKP37552.1"/>
    </source>
</evidence>
<gene>
    <name evidence="3" type="ORF">BJ085DRAFT_37150</name>
</gene>
<keyword evidence="4" id="KW-1185">Reference proteome</keyword>
<reference evidence="4" key="1">
    <citation type="journal article" date="2018" name="Nat. Microbiol.">
        <title>Leveraging single-cell genomics to expand the fungal tree of life.</title>
        <authorList>
            <person name="Ahrendt S.R."/>
            <person name="Quandt C.A."/>
            <person name="Ciobanu D."/>
            <person name="Clum A."/>
            <person name="Salamov A."/>
            <person name="Andreopoulos B."/>
            <person name="Cheng J.F."/>
            <person name="Woyke T."/>
            <person name="Pelin A."/>
            <person name="Henrissat B."/>
            <person name="Reynolds N.K."/>
            <person name="Benny G.L."/>
            <person name="Smith M.E."/>
            <person name="James T.Y."/>
            <person name="Grigoriev I.V."/>
        </authorList>
    </citation>
    <scope>NUCLEOTIDE SEQUENCE [LARGE SCALE GENOMIC DNA]</scope>
    <source>
        <strain evidence="4">RSA 468</strain>
    </source>
</reference>
<feature type="compositionally biased region" description="Polar residues" evidence="1">
    <location>
        <begin position="83"/>
        <end position="99"/>
    </location>
</feature>
<name>A0A4P9ZXD3_9FUNG</name>
<evidence type="ECO:0000313" key="4">
    <source>
        <dbReference type="Proteomes" id="UP000268162"/>
    </source>
</evidence>
<proteinExistence type="predicted"/>